<evidence type="ECO:0000313" key="2">
    <source>
        <dbReference type="EMBL" id="MEZ3177624.1"/>
    </source>
</evidence>
<keyword evidence="3" id="KW-1185">Reference proteome</keyword>
<gene>
    <name evidence="2" type="ORF">KYY02_02520</name>
</gene>
<comment type="caution">
    <text evidence="2">The sequence shown here is derived from an EMBL/GenBank/DDBJ whole genome shotgun (WGS) entry which is preliminary data.</text>
</comment>
<accession>A0ABV4IUC5</accession>
<organism evidence="2 3">
    <name type="scientific">Streptomyces pimonensis</name>
    <dbReference type="NCBI Taxonomy" id="2860288"/>
    <lineage>
        <taxon>Bacteria</taxon>
        <taxon>Bacillati</taxon>
        <taxon>Actinomycetota</taxon>
        <taxon>Actinomycetes</taxon>
        <taxon>Kitasatosporales</taxon>
        <taxon>Streptomycetaceae</taxon>
        <taxon>Streptomyces</taxon>
    </lineage>
</organism>
<feature type="region of interest" description="Disordered" evidence="1">
    <location>
        <begin position="1"/>
        <end position="43"/>
    </location>
</feature>
<sequence length="132" mass="13342">MTGADLTFRASIRARTSSGPEARTDRPRAGSEDDDGGVDDVGGGLAAENACGLGGFEAHGYDVAPGEELVEPDLAVGVPPRLADDHGGHVDVPVVLEGEAVAGPHAPVVADGDQRTGVVEVRDVHAADAPCR</sequence>
<dbReference type="EMBL" id="JAHWZY010000002">
    <property type="protein sequence ID" value="MEZ3177624.1"/>
    <property type="molecule type" value="Genomic_DNA"/>
</dbReference>
<evidence type="ECO:0000313" key="3">
    <source>
        <dbReference type="Proteomes" id="UP001567537"/>
    </source>
</evidence>
<dbReference type="RefSeq" id="WP_371235730.1">
    <property type="nucleotide sequence ID" value="NZ_JAHWZY010000002.1"/>
</dbReference>
<proteinExistence type="predicted"/>
<protein>
    <submittedName>
        <fullName evidence="2">Uncharacterized protein</fullName>
    </submittedName>
</protein>
<name>A0ABV4IUC5_9ACTN</name>
<dbReference type="Proteomes" id="UP001567537">
    <property type="component" value="Unassembled WGS sequence"/>
</dbReference>
<reference evidence="2 3" key="1">
    <citation type="journal article" date="2021" name="Res Sq">
        <title>Streptomyces Pimoensis sp. nov., Isolated From the Taklimakan Desert in Xinjiang, China.</title>
        <authorList>
            <person name="Zhang P."/>
            <person name="Luo X."/>
            <person name="Luo X."/>
            <person name="Liu Z."/>
            <person name="Xia Z."/>
            <person name="Wan C."/>
            <person name="zhang L."/>
        </authorList>
    </citation>
    <scope>NUCLEOTIDE SEQUENCE [LARGE SCALE GENOMIC DNA]</scope>
    <source>
        <strain evidence="2 3">TRM75549</strain>
    </source>
</reference>
<feature type="compositionally biased region" description="Basic and acidic residues" evidence="1">
    <location>
        <begin position="22"/>
        <end position="31"/>
    </location>
</feature>
<evidence type="ECO:0000256" key="1">
    <source>
        <dbReference type="SAM" id="MobiDB-lite"/>
    </source>
</evidence>